<dbReference type="GO" id="GO:0008194">
    <property type="term" value="F:UDP-glycosyltransferase activity"/>
    <property type="evidence" value="ECO:0007669"/>
    <property type="project" value="InterPro"/>
</dbReference>
<evidence type="ECO:0000313" key="3">
    <source>
        <dbReference type="Proteomes" id="UP000516437"/>
    </source>
</evidence>
<dbReference type="InterPro" id="IPR002213">
    <property type="entry name" value="UDP_glucos_trans"/>
</dbReference>
<dbReference type="OrthoDB" id="5835829at2759"/>
<sequence length="88" mass="9884">MICRPFFGDQRMTGRMVEEVWRIGLLAEGGILNKNGLLNSLELILEHERGEEMRKKAHELKDLVHNAAGPNGSATRDLRDLVDLISTS</sequence>
<evidence type="ECO:0000256" key="1">
    <source>
        <dbReference type="ARBA" id="ARBA00022679"/>
    </source>
</evidence>
<dbReference type="SUPFAM" id="SSF53756">
    <property type="entry name" value="UDP-Glycosyltransferase/glycogen phosphorylase"/>
    <property type="match status" value="1"/>
</dbReference>
<gene>
    <name evidence="2" type="ORF">CJ030_MR7G013561</name>
</gene>
<evidence type="ECO:0000313" key="2">
    <source>
        <dbReference type="EMBL" id="KAB1206692.1"/>
    </source>
</evidence>
<protein>
    <submittedName>
        <fullName evidence="2">Anthocyanidin 3-O-glucosyltransferase 2</fullName>
    </submittedName>
</protein>
<accession>A0A6A1V1X4</accession>
<dbReference type="EMBL" id="RXIC02000025">
    <property type="protein sequence ID" value="KAB1206692.1"/>
    <property type="molecule type" value="Genomic_DNA"/>
</dbReference>
<proteinExistence type="predicted"/>
<name>A0A6A1V1X4_9ROSI</name>
<keyword evidence="1 2" id="KW-0808">Transferase</keyword>
<comment type="caution">
    <text evidence="2">The sequence shown here is derived from an EMBL/GenBank/DDBJ whole genome shotgun (WGS) entry which is preliminary data.</text>
</comment>
<reference evidence="2 3" key="1">
    <citation type="journal article" date="2019" name="Plant Biotechnol. J.">
        <title>The red bayberry genome and genetic basis of sex determination.</title>
        <authorList>
            <person name="Jia H.M."/>
            <person name="Jia H.J."/>
            <person name="Cai Q.L."/>
            <person name="Wang Y."/>
            <person name="Zhao H.B."/>
            <person name="Yang W.F."/>
            <person name="Wang G.Y."/>
            <person name="Li Y.H."/>
            <person name="Zhan D.L."/>
            <person name="Shen Y.T."/>
            <person name="Niu Q.F."/>
            <person name="Chang L."/>
            <person name="Qiu J."/>
            <person name="Zhao L."/>
            <person name="Xie H.B."/>
            <person name="Fu W.Y."/>
            <person name="Jin J."/>
            <person name="Li X.W."/>
            <person name="Jiao Y."/>
            <person name="Zhou C.C."/>
            <person name="Tu T."/>
            <person name="Chai C.Y."/>
            <person name="Gao J.L."/>
            <person name="Fan L.J."/>
            <person name="van de Weg E."/>
            <person name="Wang J.Y."/>
            <person name="Gao Z.S."/>
        </authorList>
    </citation>
    <scope>NUCLEOTIDE SEQUENCE [LARGE SCALE GENOMIC DNA]</scope>
    <source>
        <tissue evidence="2">Leaves</tissue>
    </source>
</reference>
<dbReference type="Gene3D" id="3.40.50.2000">
    <property type="entry name" value="Glycogen Phosphorylase B"/>
    <property type="match status" value="1"/>
</dbReference>
<dbReference type="Proteomes" id="UP000516437">
    <property type="component" value="Chromosome 7"/>
</dbReference>
<organism evidence="2 3">
    <name type="scientific">Morella rubra</name>
    <name type="common">Chinese bayberry</name>
    <dbReference type="NCBI Taxonomy" id="262757"/>
    <lineage>
        <taxon>Eukaryota</taxon>
        <taxon>Viridiplantae</taxon>
        <taxon>Streptophyta</taxon>
        <taxon>Embryophyta</taxon>
        <taxon>Tracheophyta</taxon>
        <taxon>Spermatophyta</taxon>
        <taxon>Magnoliopsida</taxon>
        <taxon>eudicotyledons</taxon>
        <taxon>Gunneridae</taxon>
        <taxon>Pentapetalae</taxon>
        <taxon>rosids</taxon>
        <taxon>fabids</taxon>
        <taxon>Fagales</taxon>
        <taxon>Myricaceae</taxon>
        <taxon>Morella</taxon>
    </lineage>
</organism>
<dbReference type="PANTHER" id="PTHR48045">
    <property type="entry name" value="UDP-GLYCOSYLTRANSFERASE 72B1"/>
    <property type="match status" value="1"/>
</dbReference>
<dbReference type="PANTHER" id="PTHR48045:SF34">
    <property type="entry name" value="ISOFLAVONE 7-O-GLUCOSYLTRANSFERASE 1-LIKE"/>
    <property type="match status" value="1"/>
</dbReference>
<dbReference type="AlphaFoldDB" id="A0A6A1V1X4"/>
<keyword evidence="3" id="KW-1185">Reference proteome</keyword>
<dbReference type="Pfam" id="PF00201">
    <property type="entry name" value="UDPGT"/>
    <property type="match status" value="1"/>
</dbReference>